<evidence type="ECO:0000313" key="2">
    <source>
        <dbReference type="Proteomes" id="UP000469670"/>
    </source>
</evidence>
<proteinExistence type="predicted"/>
<feature type="non-terminal residue" evidence="1">
    <location>
        <position position="110"/>
    </location>
</feature>
<dbReference type="AlphaFoldDB" id="A0A7K3SAY4"/>
<accession>A0A7K3SAY4</accession>
<protein>
    <submittedName>
        <fullName evidence="1">Two-component sensor histidine kinase</fullName>
    </submittedName>
</protein>
<reference evidence="1 2" key="1">
    <citation type="submission" date="2020-01" db="EMBL/GenBank/DDBJ databases">
        <title>Insect and environment-associated Actinomycetes.</title>
        <authorList>
            <person name="Currrie C."/>
            <person name="Chevrette M."/>
            <person name="Carlson C."/>
            <person name="Stubbendieck R."/>
            <person name="Wendt-Pienkowski E."/>
        </authorList>
    </citation>
    <scope>NUCLEOTIDE SEQUENCE [LARGE SCALE GENOMIC DNA]</scope>
    <source>
        <strain evidence="1 2">SID7590</strain>
    </source>
</reference>
<dbReference type="GO" id="GO:0016301">
    <property type="term" value="F:kinase activity"/>
    <property type="evidence" value="ECO:0007669"/>
    <property type="project" value="UniProtKB-KW"/>
</dbReference>
<keyword evidence="1" id="KW-0418">Kinase</keyword>
<keyword evidence="1" id="KW-0808">Transferase</keyword>
<name>A0A7K3SAY4_9ACTN</name>
<sequence>MVDPLSVDTVLAARGADGQGTGADRIDPRAVGPFRLSAADSRALRRTADDKVACLNRAGIASDVVVGASGRPRVQIVGNDPERALGTRCDLAALDAPTRSERKALDALTE</sequence>
<evidence type="ECO:0000313" key="1">
    <source>
        <dbReference type="EMBL" id="NEC23952.1"/>
    </source>
</evidence>
<dbReference type="Proteomes" id="UP000469670">
    <property type="component" value="Unassembled WGS sequence"/>
</dbReference>
<comment type="caution">
    <text evidence="1">The sequence shown here is derived from an EMBL/GenBank/DDBJ whole genome shotgun (WGS) entry which is preliminary data.</text>
</comment>
<dbReference type="EMBL" id="JAAGMP010001695">
    <property type="protein sequence ID" value="NEC23952.1"/>
    <property type="molecule type" value="Genomic_DNA"/>
</dbReference>
<gene>
    <name evidence="1" type="ORF">G3I50_37755</name>
</gene>
<organism evidence="1 2">
    <name type="scientific">Streptomyces parvus</name>
    <dbReference type="NCBI Taxonomy" id="66428"/>
    <lineage>
        <taxon>Bacteria</taxon>
        <taxon>Bacillati</taxon>
        <taxon>Actinomycetota</taxon>
        <taxon>Actinomycetes</taxon>
        <taxon>Kitasatosporales</taxon>
        <taxon>Streptomycetaceae</taxon>
        <taxon>Streptomyces</taxon>
    </lineage>
</organism>